<gene>
    <name evidence="1" type="ORF">BS101_06855</name>
</gene>
<dbReference type="EMBL" id="CP018335">
    <property type="protein sequence ID" value="APM38477.1"/>
    <property type="molecule type" value="Genomic_DNA"/>
</dbReference>
<reference evidence="1 2" key="1">
    <citation type="submission" date="2016-12" db="EMBL/GenBank/DDBJ databases">
        <title>Complete genome sequence of Clostridium kluyveri JZZ isolated from the pit mud of a Chinese flavor liquor-making factory.</title>
        <authorList>
            <person name="Wang Y."/>
        </authorList>
    </citation>
    <scope>NUCLEOTIDE SEQUENCE [LARGE SCALE GENOMIC DNA]</scope>
    <source>
        <strain evidence="1 2">JZZ</strain>
    </source>
</reference>
<accession>A0A1L5F671</accession>
<proteinExistence type="predicted"/>
<dbReference type="Proteomes" id="UP000184604">
    <property type="component" value="Chromosome"/>
</dbReference>
<dbReference type="AlphaFoldDB" id="A0A1L5F671"/>
<sequence length="60" mass="7120">MIYNLERMFDDITSEDEEEMEITCIKEAENLIKMGMDLLTVIRITGLEWEEIGSIKKYMN</sequence>
<organism evidence="1 2">
    <name type="scientific">Clostridium kluyveri</name>
    <dbReference type="NCBI Taxonomy" id="1534"/>
    <lineage>
        <taxon>Bacteria</taxon>
        <taxon>Bacillati</taxon>
        <taxon>Bacillota</taxon>
        <taxon>Clostridia</taxon>
        <taxon>Eubacteriales</taxon>
        <taxon>Clostridiaceae</taxon>
        <taxon>Clostridium</taxon>
    </lineage>
</organism>
<evidence type="ECO:0000313" key="2">
    <source>
        <dbReference type="Proteomes" id="UP000184604"/>
    </source>
</evidence>
<name>A0A1L5F671_CLOKL</name>
<evidence type="ECO:0000313" key="1">
    <source>
        <dbReference type="EMBL" id="APM38477.1"/>
    </source>
</evidence>
<dbReference type="RefSeq" id="WP_073538147.1">
    <property type="nucleotide sequence ID" value="NZ_CP018335.1"/>
</dbReference>
<protein>
    <submittedName>
        <fullName evidence="1">Uncharacterized protein</fullName>
    </submittedName>
</protein>
<dbReference type="OrthoDB" id="3296416at2"/>